<feature type="compositionally biased region" description="Acidic residues" evidence="1">
    <location>
        <begin position="12"/>
        <end position="25"/>
    </location>
</feature>
<feature type="compositionally biased region" description="Acidic residues" evidence="1">
    <location>
        <begin position="48"/>
        <end position="62"/>
    </location>
</feature>
<dbReference type="EMBL" id="JXJN01015174">
    <property type="status" value="NOT_ANNOTATED_CDS"/>
    <property type="molecule type" value="Genomic_DNA"/>
</dbReference>
<accession>A0A1B0BIT8</accession>
<dbReference type="EnsemblMetazoa" id="GPPI031554-RA">
    <property type="protein sequence ID" value="GPPI031554-PA"/>
    <property type="gene ID" value="GPPI031554"/>
</dbReference>
<evidence type="ECO:0000256" key="1">
    <source>
        <dbReference type="SAM" id="MobiDB-lite"/>
    </source>
</evidence>
<protein>
    <submittedName>
        <fullName evidence="2">Uncharacterized protein</fullName>
    </submittedName>
</protein>
<feature type="compositionally biased region" description="Basic and acidic residues" evidence="1">
    <location>
        <begin position="1"/>
        <end position="11"/>
    </location>
</feature>
<feature type="compositionally biased region" description="Basic and acidic residues" evidence="1">
    <location>
        <begin position="34"/>
        <end position="47"/>
    </location>
</feature>
<organism evidence="2 3">
    <name type="scientific">Glossina palpalis gambiensis</name>
    <dbReference type="NCBI Taxonomy" id="67801"/>
    <lineage>
        <taxon>Eukaryota</taxon>
        <taxon>Metazoa</taxon>
        <taxon>Ecdysozoa</taxon>
        <taxon>Arthropoda</taxon>
        <taxon>Hexapoda</taxon>
        <taxon>Insecta</taxon>
        <taxon>Pterygota</taxon>
        <taxon>Neoptera</taxon>
        <taxon>Endopterygota</taxon>
        <taxon>Diptera</taxon>
        <taxon>Brachycera</taxon>
        <taxon>Muscomorpha</taxon>
        <taxon>Hippoboscoidea</taxon>
        <taxon>Glossinidae</taxon>
        <taxon>Glossina</taxon>
    </lineage>
</organism>
<sequence>MPEERYYPRDIDEMEFESDEEEEEQQGVGRRVQPRVDRRPSNSRDYENGDAFEEEEEDEFEMEDYKSSSDDSLLTEPLNITEYWLQISAVKLHPGHGEWHSIEYFREVDRGLFSGTELEMLTFSSSLVCHRNDFKDDKSVLVYLELP</sequence>
<name>A0A1B0BIT8_9MUSC</name>
<dbReference type="VEuPathDB" id="VectorBase:GPPI031554"/>
<evidence type="ECO:0000313" key="2">
    <source>
        <dbReference type="EnsemblMetazoa" id="GPPI031554-PA"/>
    </source>
</evidence>
<reference evidence="2" key="2">
    <citation type="submission" date="2020-05" db="UniProtKB">
        <authorList>
            <consortium name="EnsemblMetazoa"/>
        </authorList>
    </citation>
    <scope>IDENTIFICATION</scope>
    <source>
        <strain evidence="2">IAEA</strain>
    </source>
</reference>
<proteinExistence type="predicted"/>
<feature type="region of interest" description="Disordered" evidence="1">
    <location>
        <begin position="1"/>
        <end position="72"/>
    </location>
</feature>
<evidence type="ECO:0000313" key="3">
    <source>
        <dbReference type="Proteomes" id="UP000092460"/>
    </source>
</evidence>
<reference evidence="3" key="1">
    <citation type="submission" date="2015-01" db="EMBL/GenBank/DDBJ databases">
        <authorList>
            <person name="Aksoy S."/>
            <person name="Warren W."/>
            <person name="Wilson R.K."/>
        </authorList>
    </citation>
    <scope>NUCLEOTIDE SEQUENCE [LARGE SCALE GENOMIC DNA]</scope>
    <source>
        <strain evidence="3">IAEA</strain>
    </source>
</reference>
<dbReference type="Proteomes" id="UP000092460">
    <property type="component" value="Unassembled WGS sequence"/>
</dbReference>
<keyword evidence="3" id="KW-1185">Reference proteome</keyword>
<dbReference type="AlphaFoldDB" id="A0A1B0BIT8"/>